<dbReference type="GeneID" id="100647317"/>
<reference evidence="2" key="1">
    <citation type="submission" date="2025-08" db="UniProtKB">
        <authorList>
            <consortium name="RefSeq"/>
        </authorList>
    </citation>
    <scope>IDENTIFICATION</scope>
</reference>
<dbReference type="KEGG" id="bter:100647317"/>
<gene>
    <name evidence="2" type="primary">LOC100647317</name>
</gene>
<accession>A0A9C6SM10</accession>
<dbReference type="RefSeq" id="XP_048268714.1">
    <property type="nucleotide sequence ID" value="XM_048412757.1"/>
</dbReference>
<name>A0A9C6SM10_BOMTE</name>
<keyword evidence="1" id="KW-1185">Reference proteome</keyword>
<dbReference type="OrthoDB" id="7645181at2759"/>
<evidence type="ECO:0000313" key="2">
    <source>
        <dbReference type="RefSeq" id="XP_048268714.1"/>
    </source>
</evidence>
<proteinExistence type="predicted"/>
<dbReference type="AlphaFoldDB" id="A0A9C6SM10"/>
<sequence length="224" mass="24982">MDIKRSQCSKCDGDVIVDTGRYPKCSSKGPKILKMLNTPGSKTKQEPTEVPLKSVETNYVTQIVSSGIRPDNVYETKILLGPEVDLSSIKINVKGNNLRINMIKPLEEQLTKQLPDISERSIFGNLIKRMMKHCENLLIPEGIDNAKVRAVVDNAEMKTEGLKIGTATLATENMLNIKLHSSEELSNVRNINFLIPPEANAKEVSIEICNNTIFMRAPVKKKHI</sequence>
<organism evidence="1 2">
    <name type="scientific">Bombus terrestris</name>
    <name type="common">Buff-tailed bumblebee</name>
    <name type="synonym">Apis terrestris</name>
    <dbReference type="NCBI Taxonomy" id="30195"/>
    <lineage>
        <taxon>Eukaryota</taxon>
        <taxon>Metazoa</taxon>
        <taxon>Ecdysozoa</taxon>
        <taxon>Arthropoda</taxon>
        <taxon>Hexapoda</taxon>
        <taxon>Insecta</taxon>
        <taxon>Pterygota</taxon>
        <taxon>Neoptera</taxon>
        <taxon>Endopterygota</taxon>
        <taxon>Hymenoptera</taxon>
        <taxon>Apocrita</taxon>
        <taxon>Aculeata</taxon>
        <taxon>Apoidea</taxon>
        <taxon>Anthophila</taxon>
        <taxon>Apidae</taxon>
        <taxon>Bombus</taxon>
        <taxon>Bombus</taxon>
    </lineage>
</organism>
<dbReference type="Proteomes" id="UP000835206">
    <property type="component" value="Chromosome 15"/>
</dbReference>
<protein>
    <submittedName>
        <fullName evidence="2">Uncharacterized protein LOC100647317</fullName>
    </submittedName>
</protein>
<evidence type="ECO:0000313" key="1">
    <source>
        <dbReference type="Proteomes" id="UP000835206"/>
    </source>
</evidence>